<feature type="compositionally biased region" description="Polar residues" evidence="1">
    <location>
        <begin position="174"/>
        <end position="192"/>
    </location>
</feature>
<feature type="region of interest" description="Disordered" evidence="1">
    <location>
        <begin position="167"/>
        <end position="204"/>
    </location>
</feature>
<dbReference type="EMBL" id="CP033577">
    <property type="protein sequence ID" value="AYV22758.1"/>
    <property type="molecule type" value="Genomic_DNA"/>
</dbReference>
<evidence type="ECO:0000313" key="2">
    <source>
        <dbReference type="EMBL" id="AYV22758.1"/>
    </source>
</evidence>
<accession>A0A3G4VFH0</accession>
<protein>
    <submittedName>
        <fullName evidence="2">Uncharacterized protein</fullName>
    </submittedName>
</protein>
<gene>
    <name evidence="2" type="ORF">ECB94_16520</name>
</gene>
<dbReference type="RefSeq" id="WP_124941049.1">
    <property type="nucleotide sequence ID" value="NZ_CP033577.1"/>
</dbReference>
<proteinExistence type="predicted"/>
<dbReference type="AlphaFoldDB" id="A0A3G4VFH0"/>
<sequence length="483" mass="55049">MSKFSLLKPNNHTHSKLQSKLYHLLVSRGCSVGEAARAISISAYNDVLAEHILSMPALLEEVVHKALERDQKVEEWKLKPKPSKMRESATQLYWEWGGKKEELSDFLKLTPSKKQHFLTNMFSSLYPDVSFPYEWMASHRGNSFVTEGAPVVIQKTKKSQLKLNTKLETEGLDDSSSQAKRQSTSKSVQSLSVRIDDSKPDSNPLSIGEIESALSESFKWPSTYAIHTENNLPEIQWPKVGMLNAVGYKVGSDGLSLVERTSTLKQVYGQTLPEVESRKYVSEWGEPFTEKRLRKLAYTIASLARNAKRRKRSNMQLAIEHWEADLNWLKLEYYIPMSHMWSWPNTQVSDCEGFNFESDSLYMSSREFLIEQYTNPNNETICQVCNLPLPFKLKSGDYFWEEIPVTPNISEEVCSNLVLCPNHRAMYEHANETSPLDLLDALKNGANAPLVVRLAGNNYELSLTALHRHLLKKLLNRQGTEAT</sequence>
<organism evidence="2 3">
    <name type="scientific">Vibrio mediterranei</name>
    <dbReference type="NCBI Taxonomy" id="689"/>
    <lineage>
        <taxon>Bacteria</taxon>
        <taxon>Pseudomonadati</taxon>
        <taxon>Pseudomonadota</taxon>
        <taxon>Gammaproteobacteria</taxon>
        <taxon>Vibrionales</taxon>
        <taxon>Vibrionaceae</taxon>
        <taxon>Vibrio</taxon>
    </lineage>
</organism>
<reference evidence="2 3" key="1">
    <citation type="submission" date="2018-11" db="EMBL/GenBank/DDBJ databases">
        <title>Complete Genome Sequence of Vbrio mediterranei 117-T6: a Potential Pathogen Bacteria Isolated from the Conchocelis of Pyropia.</title>
        <authorList>
            <person name="Liu Q."/>
        </authorList>
    </citation>
    <scope>NUCLEOTIDE SEQUENCE [LARGE SCALE GENOMIC DNA]</scope>
    <source>
        <strain evidence="2 3">117-T6</strain>
    </source>
</reference>
<evidence type="ECO:0000313" key="3">
    <source>
        <dbReference type="Proteomes" id="UP000279760"/>
    </source>
</evidence>
<dbReference type="Proteomes" id="UP000279760">
    <property type="component" value="Chromosome 1"/>
</dbReference>
<evidence type="ECO:0000256" key="1">
    <source>
        <dbReference type="SAM" id="MobiDB-lite"/>
    </source>
</evidence>
<name>A0A3G4VFH0_9VIBR</name>